<evidence type="ECO:0000256" key="1">
    <source>
        <dbReference type="SAM" id="MobiDB-lite"/>
    </source>
</evidence>
<dbReference type="EMBL" id="FN648696">
    <property type="protein sequence ID" value="CBJ48867.1"/>
    <property type="molecule type" value="Genomic_DNA"/>
</dbReference>
<feature type="region of interest" description="Disordered" evidence="1">
    <location>
        <begin position="371"/>
        <end position="439"/>
    </location>
</feature>
<feature type="region of interest" description="Disordered" evidence="1">
    <location>
        <begin position="134"/>
        <end position="356"/>
    </location>
</feature>
<feature type="compositionally biased region" description="Low complexity" evidence="1">
    <location>
        <begin position="510"/>
        <end position="522"/>
    </location>
</feature>
<feature type="compositionally biased region" description="Low complexity" evidence="1">
    <location>
        <begin position="267"/>
        <end position="279"/>
    </location>
</feature>
<reference evidence="2 3" key="1">
    <citation type="journal article" date="2010" name="Nature">
        <title>The Ectocarpus genome and the independent evolution of multicellularity in brown algae.</title>
        <authorList>
            <person name="Cock J.M."/>
            <person name="Sterck L."/>
            <person name="Rouze P."/>
            <person name="Scornet D."/>
            <person name="Allen A.E."/>
            <person name="Amoutzias G."/>
            <person name="Anthouard V."/>
            <person name="Artiguenave F."/>
            <person name="Aury J.M."/>
            <person name="Badger J.H."/>
            <person name="Beszteri B."/>
            <person name="Billiau K."/>
            <person name="Bonnet E."/>
            <person name="Bothwell J.H."/>
            <person name="Bowler C."/>
            <person name="Boyen C."/>
            <person name="Brownlee C."/>
            <person name="Carrano C.J."/>
            <person name="Charrier B."/>
            <person name="Cho G.Y."/>
            <person name="Coelho S.M."/>
            <person name="Collen J."/>
            <person name="Corre E."/>
            <person name="Da Silva C."/>
            <person name="Delage L."/>
            <person name="Delaroque N."/>
            <person name="Dittami S.M."/>
            <person name="Doulbeau S."/>
            <person name="Elias M."/>
            <person name="Farnham G."/>
            <person name="Gachon C.M."/>
            <person name="Gschloessl B."/>
            <person name="Heesch S."/>
            <person name="Jabbari K."/>
            <person name="Jubin C."/>
            <person name="Kawai H."/>
            <person name="Kimura K."/>
            <person name="Kloareg B."/>
            <person name="Kupper F.C."/>
            <person name="Lang D."/>
            <person name="Le Bail A."/>
            <person name="Leblanc C."/>
            <person name="Lerouge P."/>
            <person name="Lohr M."/>
            <person name="Lopez P.J."/>
            <person name="Martens C."/>
            <person name="Maumus F."/>
            <person name="Michel G."/>
            <person name="Miranda-Saavedra D."/>
            <person name="Morales J."/>
            <person name="Moreau H."/>
            <person name="Motomura T."/>
            <person name="Nagasato C."/>
            <person name="Napoli C.A."/>
            <person name="Nelson D.R."/>
            <person name="Nyvall-Collen P."/>
            <person name="Peters A.F."/>
            <person name="Pommier C."/>
            <person name="Potin P."/>
            <person name="Poulain J."/>
            <person name="Quesneville H."/>
            <person name="Read B."/>
            <person name="Rensing S.A."/>
            <person name="Ritter A."/>
            <person name="Rousvoal S."/>
            <person name="Samanta M."/>
            <person name="Samson G."/>
            <person name="Schroeder D.C."/>
            <person name="Segurens B."/>
            <person name="Strittmatter M."/>
            <person name="Tonon T."/>
            <person name="Tregear J.W."/>
            <person name="Valentin K."/>
            <person name="von Dassow P."/>
            <person name="Yamagishi T."/>
            <person name="Van de Peer Y."/>
            <person name="Wincker P."/>
        </authorList>
    </citation>
    <scope>NUCLEOTIDE SEQUENCE [LARGE SCALE GENOMIC DNA]</scope>
    <source>
        <strain evidence="3">Ec32 / CCAP1310/4</strain>
    </source>
</reference>
<dbReference type="PANTHER" id="PTHR35381:SF1">
    <property type="entry name" value="EF-HAND DOMAIN-CONTAINING PROTEIN"/>
    <property type="match status" value="1"/>
</dbReference>
<protein>
    <submittedName>
        <fullName evidence="2">Uncharacterized protein</fullName>
    </submittedName>
</protein>
<dbReference type="AlphaFoldDB" id="D7G310"/>
<feature type="compositionally biased region" description="Basic and acidic residues" evidence="1">
    <location>
        <begin position="720"/>
        <end position="731"/>
    </location>
</feature>
<accession>D7G310</accession>
<feature type="compositionally biased region" description="Basic and acidic residues" evidence="1">
    <location>
        <begin position="757"/>
        <end position="796"/>
    </location>
</feature>
<feature type="region of interest" description="Disordered" evidence="1">
    <location>
        <begin position="489"/>
        <end position="530"/>
    </location>
</feature>
<evidence type="ECO:0000313" key="3">
    <source>
        <dbReference type="Proteomes" id="UP000002630"/>
    </source>
</evidence>
<sequence length="867" mass="93774">MEENELLVRRRYPSQQAERDRELTFRPRLATTKYWAAATARRRRRSRADDFGLATERGRDGAGAAAEDARAGGGVEGVPARFEMLYEDSKAQLLRSQEDRVKIPAACTFRPQLISYRPTSRGRGRHVARKATAAAAAASPEDADMGRETYVFDDSGELFDESVNDPHARNERGDSDGLDNGNDDDSQAWVNSLVFGDNDEDDGHVDNSRSSGANDNGDNNSNNTKRTEEGRGQEQHGDRPRRFDRHGSRLRTPRAGLRGENGRGYGEIRSSSSSNGGLSAVDGPSEEGSTGNRRPGGCNRRDYHRRSRSLPSRSRGVTRSGLSEGAGGRTGAVGTPSYAERLYRGHDEQQQVWARRRQERARLELKGCTFRPTLDQNSQNLGRAGRTYLGEGQNGGARRRSSSAVRWKRTTPQEEEKEEEEASGREGGMAAAAAAAAAHERLYQAAEHVRARRREEVAERRKAETVGCTFQPEVNHAPAASCAAAFQGRGRSTYSGGTAKRNGGDRRGVRSGSVNSNNGCRNTSRDNGSSVFDRLVAAGEEAKQRKAMLGKMTPPGCTFRPQVNVHGNGKRPPGHASNSAGSTQNGGGTFAAQSQPHPQHPPPSSYGGAPRSEENVSNFPPPPPPQTGSYHSNPGNDGYGKDGNRPPPPRRPSAGAPGGSGDWAVTQKGRRSDEGSVAGISDTAAHHAADKNFLRELAAAASTAAASAADAVPVAEVDEEGARIPYRESRFSPRRRRRKQGGGYDGNGNDGHGGGESGRESPACERLFELGHRQQRKRNDSPRDTPQSQRERDELEELKLCTFSPVLFTKAYRRPRPRLATGAPSNRMEATGYVQLLPSRGFASSGVGQATPLESLKDACSSWGNEC</sequence>
<feature type="region of interest" description="Disordered" evidence="1">
    <location>
        <begin position="700"/>
        <end position="796"/>
    </location>
</feature>
<dbReference type="PANTHER" id="PTHR35381">
    <property type="entry name" value="EF-HAND DOMAIN-CONTAINING PROTEIN"/>
    <property type="match status" value="1"/>
</dbReference>
<name>D7G310_ECTSI</name>
<proteinExistence type="predicted"/>
<dbReference type="InParanoid" id="D7G310"/>
<dbReference type="Proteomes" id="UP000002630">
    <property type="component" value="Linkage Group LG14"/>
</dbReference>
<feature type="region of interest" description="Disordered" evidence="1">
    <location>
        <begin position="542"/>
        <end position="683"/>
    </location>
</feature>
<feature type="region of interest" description="Disordered" evidence="1">
    <location>
        <begin position="37"/>
        <end position="74"/>
    </location>
</feature>
<feature type="compositionally biased region" description="Basic and acidic residues" evidence="1">
    <location>
        <begin position="225"/>
        <end position="247"/>
    </location>
</feature>
<feature type="compositionally biased region" description="Low complexity" evidence="1">
    <location>
        <begin position="700"/>
        <end position="715"/>
    </location>
</feature>
<evidence type="ECO:0000313" key="2">
    <source>
        <dbReference type="EMBL" id="CBJ48867.1"/>
    </source>
</evidence>
<feature type="compositionally biased region" description="Gly residues" evidence="1">
    <location>
        <begin position="741"/>
        <end position="756"/>
    </location>
</feature>
<feature type="compositionally biased region" description="Low complexity" evidence="1">
    <location>
        <begin position="428"/>
        <end position="437"/>
    </location>
</feature>
<organism evidence="2 3">
    <name type="scientific">Ectocarpus siliculosus</name>
    <name type="common">Brown alga</name>
    <name type="synonym">Conferva siliculosa</name>
    <dbReference type="NCBI Taxonomy" id="2880"/>
    <lineage>
        <taxon>Eukaryota</taxon>
        <taxon>Sar</taxon>
        <taxon>Stramenopiles</taxon>
        <taxon>Ochrophyta</taxon>
        <taxon>PX clade</taxon>
        <taxon>Phaeophyceae</taxon>
        <taxon>Ectocarpales</taxon>
        <taxon>Ectocarpaceae</taxon>
        <taxon>Ectocarpus</taxon>
    </lineage>
</organism>
<feature type="compositionally biased region" description="Low complexity" evidence="1">
    <location>
        <begin position="208"/>
        <end position="223"/>
    </location>
</feature>
<feature type="compositionally biased region" description="Basic and acidic residues" evidence="1">
    <location>
        <begin position="164"/>
        <end position="175"/>
    </location>
</feature>
<feature type="compositionally biased region" description="Basic residues" evidence="1">
    <location>
        <begin position="397"/>
        <end position="409"/>
    </location>
</feature>
<gene>
    <name evidence="2" type="ORF">Esi_0049_0134</name>
</gene>
<feature type="compositionally biased region" description="Acidic residues" evidence="1">
    <location>
        <begin position="154"/>
        <end position="163"/>
    </location>
</feature>
<keyword evidence="3" id="KW-1185">Reference proteome</keyword>
<dbReference type="OrthoDB" id="10516960at2759"/>
<dbReference type="EMBL" id="FN649739">
    <property type="protein sequence ID" value="CBJ48867.1"/>
    <property type="molecule type" value="Genomic_DNA"/>
</dbReference>